<keyword evidence="2" id="KW-1185">Reference proteome</keyword>
<dbReference type="Proteomes" id="UP000664795">
    <property type="component" value="Unassembled WGS sequence"/>
</dbReference>
<dbReference type="RefSeq" id="WP_207337769.1">
    <property type="nucleotide sequence ID" value="NZ_JAFMYU010000023.1"/>
</dbReference>
<sequence>MKNTLYAAAVAFSVFACGPAPKTDETKTPGSPLDKAEMAVMAVHDEVMPRVDDMMKLKKQISTRIAKLDSLEATPTERVRADEEQAQGRLIVRRLTEADSLMFAWMNGYNGDTLKKLPEAEALRYLDGQQKKVDDVKSKINQSIQQAKAYLNQ</sequence>
<accession>A0A939K1R6</accession>
<evidence type="ECO:0000313" key="1">
    <source>
        <dbReference type="EMBL" id="MBO0933803.1"/>
    </source>
</evidence>
<name>A0A939K1R6_9BACT</name>
<dbReference type="PROSITE" id="PS51257">
    <property type="entry name" value="PROKAR_LIPOPROTEIN"/>
    <property type="match status" value="1"/>
</dbReference>
<proteinExistence type="predicted"/>
<dbReference type="EMBL" id="JAFMYU010000023">
    <property type="protein sequence ID" value="MBO0933803.1"/>
    <property type="molecule type" value="Genomic_DNA"/>
</dbReference>
<comment type="caution">
    <text evidence="1">The sequence shown here is derived from an EMBL/GenBank/DDBJ whole genome shotgun (WGS) entry which is preliminary data.</text>
</comment>
<organism evidence="1 2">
    <name type="scientific">Fibrella aquatilis</name>
    <dbReference type="NCBI Taxonomy" id="2817059"/>
    <lineage>
        <taxon>Bacteria</taxon>
        <taxon>Pseudomonadati</taxon>
        <taxon>Bacteroidota</taxon>
        <taxon>Cytophagia</taxon>
        <taxon>Cytophagales</taxon>
        <taxon>Spirosomataceae</taxon>
        <taxon>Fibrella</taxon>
    </lineage>
</organism>
<reference evidence="1 2" key="1">
    <citation type="submission" date="2021-03" db="EMBL/GenBank/DDBJ databases">
        <title>Fibrella sp. HMF5036 genome sequencing and assembly.</title>
        <authorList>
            <person name="Kang H."/>
            <person name="Kim H."/>
            <person name="Bae S."/>
            <person name="Joh K."/>
        </authorList>
    </citation>
    <scope>NUCLEOTIDE SEQUENCE [LARGE SCALE GENOMIC DNA]</scope>
    <source>
        <strain evidence="1 2">HMF5036</strain>
    </source>
</reference>
<protein>
    <submittedName>
        <fullName evidence="1">Viral A-type inclusion protein</fullName>
    </submittedName>
</protein>
<gene>
    <name evidence="1" type="ORF">J2I48_22535</name>
</gene>
<evidence type="ECO:0000313" key="2">
    <source>
        <dbReference type="Proteomes" id="UP000664795"/>
    </source>
</evidence>
<dbReference type="AlphaFoldDB" id="A0A939K1R6"/>